<organism evidence="1 2">
    <name type="scientific">Nocardia mangyaensis</name>
    <dbReference type="NCBI Taxonomy" id="2213200"/>
    <lineage>
        <taxon>Bacteria</taxon>
        <taxon>Bacillati</taxon>
        <taxon>Actinomycetota</taxon>
        <taxon>Actinomycetes</taxon>
        <taxon>Mycobacteriales</taxon>
        <taxon>Nocardiaceae</taxon>
        <taxon>Nocardia</taxon>
    </lineage>
</organism>
<protein>
    <submittedName>
        <fullName evidence="1">Uncharacterized protein</fullName>
    </submittedName>
</protein>
<evidence type="ECO:0000313" key="2">
    <source>
        <dbReference type="Proteomes" id="UP000183810"/>
    </source>
</evidence>
<dbReference type="AlphaFoldDB" id="A0A1J0VU12"/>
<dbReference type="KEGG" id="nsl:BOX37_17970"/>
<dbReference type="Proteomes" id="UP000183810">
    <property type="component" value="Chromosome"/>
</dbReference>
<accession>A0A1J0VU12</accession>
<dbReference type="EMBL" id="CP018082">
    <property type="protein sequence ID" value="APE35524.1"/>
    <property type="molecule type" value="Genomic_DNA"/>
</dbReference>
<keyword evidence="2" id="KW-1185">Reference proteome</keyword>
<gene>
    <name evidence="1" type="ORF">BOX37_17970</name>
</gene>
<name>A0A1J0VU12_9NOCA</name>
<reference evidence="1" key="1">
    <citation type="submission" date="2016-11" db="EMBL/GenBank/DDBJ databases">
        <authorList>
            <person name="Jaros S."/>
            <person name="Januszkiewicz K."/>
            <person name="Wedrychowicz H."/>
        </authorList>
    </citation>
    <scope>NUCLEOTIDE SEQUENCE [LARGE SCALE GENOMIC DNA]</scope>
    <source>
        <strain evidence="1">Y48</strain>
    </source>
</reference>
<proteinExistence type="predicted"/>
<sequence>MAAAGLVVGAPQASAEIGARVVIEGGGLSNGFGTGCAYTVAATANSGAGMDFYDNGVWFAATEGSSSPKTHTARWVPATPGTHTLLITQNGDAKTIVLTVGTGINAGSSCLVI</sequence>
<evidence type="ECO:0000313" key="1">
    <source>
        <dbReference type="EMBL" id="APE35524.1"/>
    </source>
</evidence>